<dbReference type="GO" id="GO:0008757">
    <property type="term" value="F:S-adenosylmethionine-dependent methyltransferase activity"/>
    <property type="evidence" value="ECO:0007669"/>
    <property type="project" value="InterPro"/>
</dbReference>
<feature type="region of interest" description="Disordered" evidence="4">
    <location>
        <begin position="267"/>
        <end position="308"/>
    </location>
</feature>
<evidence type="ECO:0000256" key="3">
    <source>
        <dbReference type="ARBA" id="ARBA00022691"/>
    </source>
</evidence>
<dbReference type="AlphaFoldDB" id="A0A0G4EKH7"/>
<evidence type="ECO:0000313" key="6">
    <source>
        <dbReference type="EMBL" id="CEL97547.1"/>
    </source>
</evidence>
<keyword evidence="1" id="KW-0489">Methyltransferase</keyword>
<dbReference type="SUPFAM" id="SSF53335">
    <property type="entry name" value="S-adenosyl-L-methionine-dependent methyltransferases"/>
    <property type="match status" value="1"/>
</dbReference>
<reference evidence="6 7" key="1">
    <citation type="submission" date="2014-11" db="EMBL/GenBank/DDBJ databases">
        <authorList>
            <person name="Zhu J."/>
            <person name="Qi W."/>
            <person name="Song R."/>
        </authorList>
    </citation>
    <scope>NUCLEOTIDE SEQUENCE [LARGE SCALE GENOMIC DNA]</scope>
</reference>
<dbReference type="Gene3D" id="3.40.50.150">
    <property type="entry name" value="Vaccinia Virus protein VP39"/>
    <property type="match status" value="1"/>
</dbReference>
<evidence type="ECO:0000256" key="4">
    <source>
        <dbReference type="SAM" id="MobiDB-lite"/>
    </source>
</evidence>
<dbReference type="VEuPathDB" id="CryptoDB:Vbra_12206"/>
<dbReference type="InterPro" id="IPR023576">
    <property type="entry name" value="UbiE/COQ5_MeTrFase_CS"/>
</dbReference>
<evidence type="ECO:0000256" key="2">
    <source>
        <dbReference type="ARBA" id="ARBA00022679"/>
    </source>
</evidence>
<sequence length="371" mass="41301">MRSVRLLFKIFHASTRPRSRRPFSTTSSRFSTVTCVTAAAALPLMSVLRPTTTALCESNGKKVDAGMPAKQSVPPFQHAGQPRGDADVRWDLSPELTGEERRFLEWAECIQQKKAVEKDLYRRAKGDVLEVGIGESAPSLGHYDMAQVSSLTAVDRKPMQLPADFDPLHPTRMMRRKSPCQLTGTEAISHRSLLLKLSERAVPFRFVNVNVEDTAGLPLPFPAEAFDSVVSCEVLCCLEEPHLLLMDLLRVCRPGGQMLLLEHGRPPQEALRRHPKYQDDHTAASSPPSPSPSPAPPSSADSGPVALSASGHRKCHQYDIMKLVERAVKTHNESSGREGKTAIVWWDVLYPPEVEDRFWMAIRVEKKRLTD</sequence>
<proteinExistence type="predicted"/>
<keyword evidence="2" id="KW-0808">Transferase</keyword>
<dbReference type="Proteomes" id="UP000041254">
    <property type="component" value="Unassembled WGS sequence"/>
</dbReference>
<gene>
    <name evidence="6" type="ORF">Vbra_12206</name>
</gene>
<evidence type="ECO:0000256" key="1">
    <source>
        <dbReference type="ARBA" id="ARBA00022603"/>
    </source>
</evidence>
<dbReference type="PANTHER" id="PTHR42912:SF80">
    <property type="entry name" value="METHYLTRANSFERASE DOMAIN-CONTAINING PROTEIN"/>
    <property type="match status" value="1"/>
</dbReference>
<name>A0A0G4EKH7_VITBC</name>
<dbReference type="Pfam" id="PF08241">
    <property type="entry name" value="Methyltransf_11"/>
    <property type="match status" value="1"/>
</dbReference>
<feature type="compositionally biased region" description="Pro residues" evidence="4">
    <location>
        <begin position="287"/>
        <end position="297"/>
    </location>
</feature>
<dbReference type="GO" id="GO:0032259">
    <property type="term" value="P:methylation"/>
    <property type="evidence" value="ECO:0007669"/>
    <property type="project" value="UniProtKB-KW"/>
</dbReference>
<keyword evidence="7" id="KW-1185">Reference proteome</keyword>
<keyword evidence="3" id="KW-0949">S-adenosyl-L-methionine</keyword>
<protein>
    <recommendedName>
        <fullName evidence="5">Methyltransferase type 11 domain-containing protein</fullName>
    </recommendedName>
</protein>
<dbReference type="STRING" id="1169540.A0A0G4EKH7"/>
<dbReference type="InterPro" id="IPR029063">
    <property type="entry name" value="SAM-dependent_MTases_sf"/>
</dbReference>
<dbReference type="InParanoid" id="A0A0G4EKH7"/>
<accession>A0A0G4EKH7</accession>
<organism evidence="6 7">
    <name type="scientific">Vitrella brassicaformis (strain CCMP3155)</name>
    <dbReference type="NCBI Taxonomy" id="1169540"/>
    <lineage>
        <taxon>Eukaryota</taxon>
        <taxon>Sar</taxon>
        <taxon>Alveolata</taxon>
        <taxon>Colpodellida</taxon>
        <taxon>Vitrellaceae</taxon>
        <taxon>Vitrella</taxon>
    </lineage>
</organism>
<dbReference type="InterPro" id="IPR013216">
    <property type="entry name" value="Methyltransf_11"/>
</dbReference>
<dbReference type="InterPro" id="IPR050508">
    <property type="entry name" value="Methyltransf_Superfamily"/>
</dbReference>
<dbReference type="OrthoDB" id="416496at2759"/>
<evidence type="ECO:0000313" key="7">
    <source>
        <dbReference type="Proteomes" id="UP000041254"/>
    </source>
</evidence>
<feature type="domain" description="Methyltransferase type 11" evidence="5">
    <location>
        <begin position="180"/>
        <end position="259"/>
    </location>
</feature>
<dbReference type="PANTHER" id="PTHR42912">
    <property type="entry name" value="METHYLTRANSFERASE"/>
    <property type="match status" value="1"/>
</dbReference>
<evidence type="ECO:0000259" key="5">
    <source>
        <dbReference type="Pfam" id="PF08241"/>
    </source>
</evidence>
<feature type="compositionally biased region" description="Basic and acidic residues" evidence="4">
    <location>
        <begin position="267"/>
        <end position="282"/>
    </location>
</feature>
<dbReference type="EMBL" id="CDMY01000255">
    <property type="protein sequence ID" value="CEL97547.1"/>
    <property type="molecule type" value="Genomic_DNA"/>
</dbReference>
<dbReference type="PROSITE" id="PS01184">
    <property type="entry name" value="UBIE_2"/>
    <property type="match status" value="1"/>
</dbReference>